<gene>
    <name evidence="4" type="ORF">QFW77_06010</name>
</gene>
<sequence>MPHHPLTTLLLAFALLAPAAADDAHGPLARWRALRDAPHRTDAGELPAGTRVLRDIAYGEHPRQRFDVYLPARAARAPVLLLVHGGGWAHGDKDHPGLIPDKARHWLARGWVLVSTNYRLLPEAAPLQQAGDVARALARVQAAAPDWGADPDRVVLMGHSAGAHLAALLGADPARLRDAGAAPPRGVVALDSAAMDVPQMMALPRRPRLYDRAFGEARSDWVAASPWHALARDALPMLAVCAQRRPDACPQAHALAEKAATLGARVEVLPQPLSHMAINRELGQPGAYTEAVDAFLRGLVATPGP</sequence>
<dbReference type="PANTHER" id="PTHR48081:SF33">
    <property type="entry name" value="KYNURENINE FORMAMIDASE"/>
    <property type="match status" value="1"/>
</dbReference>
<dbReference type="InterPro" id="IPR050300">
    <property type="entry name" value="GDXG_lipolytic_enzyme"/>
</dbReference>
<comment type="caution">
    <text evidence="4">The sequence shown here is derived from an EMBL/GenBank/DDBJ whole genome shotgun (WGS) entry which is preliminary data.</text>
</comment>
<dbReference type="RefSeq" id="WP_280573475.1">
    <property type="nucleotide sequence ID" value="NZ_JARXRM010000025.1"/>
</dbReference>
<keyword evidence="5" id="KW-1185">Reference proteome</keyword>
<accession>A0ABT6J717</accession>
<dbReference type="InterPro" id="IPR029058">
    <property type="entry name" value="AB_hydrolase_fold"/>
</dbReference>
<proteinExistence type="predicted"/>
<dbReference type="InterPro" id="IPR049492">
    <property type="entry name" value="BD-FAE-like_dom"/>
</dbReference>
<dbReference type="GO" id="GO:0016787">
    <property type="term" value="F:hydrolase activity"/>
    <property type="evidence" value="ECO:0007669"/>
    <property type="project" value="UniProtKB-KW"/>
</dbReference>
<name>A0ABT6J717_9GAMM</name>
<dbReference type="Gene3D" id="3.40.50.1820">
    <property type="entry name" value="alpha/beta hydrolase"/>
    <property type="match status" value="1"/>
</dbReference>
<dbReference type="Pfam" id="PF20434">
    <property type="entry name" value="BD-FAE"/>
    <property type="match status" value="1"/>
</dbReference>
<reference evidence="4 5" key="1">
    <citation type="submission" date="2023-04" db="EMBL/GenBank/DDBJ databases">
        <title>Luteimonas endophyticus RD2P54.</title>
        <authorList>
            <person name="Sun J.-Q."/>
        </authorList>
    </citation>
    <scope>NUCLEOTIDE SEQUENCE [LARGE SCALE GENOMIC DNA]</scope>
    <source>
        <strain evidence="4 5">RD2P54</strain>
    </source>
</reference>
<dbReference type="SUPFAM" id="SSF53474">
    <property type="entry name" value="alpha/beta-Hydrolases"/>
    <property type="match status" value="1"/>
</dbReference>
<dbReference type="Proteomes" id="UP001156940">
    <property type="component" value="Unassembled WGS sequence"/>
</dbReference>
<feature type="domain" description="BD-FAE-like" evidence="3">
    <location>
        <begin position="67"/>
        <end position="171"/>
    </location>
</feature>
<feature type="signal peptide" evidence="2">
    <location>
        <begin position="1"/>
        <end position="21"/>
    </location>
</feature>
<evidence type="ECO:0000313" key="5">
    <source>
        <dbReference type="Proteomes" id="UP001156940"/>
    </source>
</evidence>
<evidence type="ECO:0000259" key="3">
    <source>
        <dbReference type="Pfam" id="PF20434"/>
    </source>
</evidence>
<evidence type="ECO:0000256" key="1">
    <source>
        <dbReference type="ARBA" id="ARBA00022801"/>
    </source>
</evidence>
<keyword evidence="2" id="KW-0732">Signal</keyword>
<protein>
    <submittedName>
        <fullName evidence="4">Alpha/beta hydrolase</fullName>
    </submittedName>
</protein>
<evidence type="ECO:0000313" key="4">
    <source>
        <dbReference type="EMBL" id="MDH5822544.1"/>
    </source>
</evidence>
<feature type="chain" id="PRO_5046626678" evidence="2">
    <location>
        <begin position="22"/>
        <end position="305"/>
    </location>
</feature>
<evidence type="ECO:0000256" key="2">
    <source>
        <dbReference type="SAM" id="SignalP"/>
    </source>
</evidence>
<keyword evidence="1 4" id="KW-0378">Hydrolase</keyword>
<dbReference type="PANTHER" id="PTHR48081">
    <property type="entry name" value="AB HYDROLASE SUPERFAMILY PROTEIN C4A8.06C"/>
    <property type="match status" value="1"/>
</dbReference>
<organism evidence="4 5">
    <name type="scientific">Luteimonas endophytica</name>
    <dbReference type="NCBI Taxonomy" id="3042023"/>
    <lineage>
        <taxon>Bacteria</taxon>
        <taxon>Pseudomonadati</taxon>
        <taxon>Pseudomonadota</taxon>
        <taxon>Gammaproteobacteria</taxon>
        <taxon>Lysobacterales</taxon>
        <taxon>Lysobacteraceae</taxon>
        <taxon>Luteimonas</taxon>
    </lineage>
</organism>
<dbReference type="EMBL" id="JARXRM010000025">
    <property type="protein sequence ID" value="MDH5822544.1"/>
    <property type="molecule type" value="Genomic_DNA"/>
</dbReference>